<feature type="transmembrane region" description="Helical" evidence="1">
    <location>
        <begin position="101"/>
        <end position="119"/>
    </location>
</feature>
<evidence type="ECO:0000313" key="2">
    <source>
        <dbReference type="EMBL" id="KRH52779.1"/>
    </source>
</evidence>
<dbReference type="SMR" id="K7KTZ4"/>
<dbReference type="Proteomes" id="UP000008827">
    <property type="component" value="Chromosome 6"/>
</dbReference>
<keyword evidence="1" id="KW-0472">Membrane</keyword>
<dbReference type="HOGENOM" id="CLU_1996694_0_0_1"/>
<dbReference type="AlphaFoldDB" id="K7KTZ4"/>
<name>K7KTZ4_SOYBN</name>
<reference evidence="2" key="3">
    <citation type="submission" date="2018-07" db="EMBL/GenBank/DDBJ databases">
        <title>WGS assembly of Glycine max.</title>
        <authorList>
            <person name="Schmutz J."/>
            <person name="Cannon S."/>
            <person name="Schlueter J."/>
            <person name="Ma J."/>
            <person name="Mitros T."/>
            <person name="Nelson W."/>
            <person name="Hyten D."/>
            <person name="Song Q."/>
            <person name="Thelen J."/>
            <person name="Cheng J."/>
            <person name="Xu D."/>
            <person name="Hellsten U."/>
            <person name="May G."/>
            <person name="Yu Y."/>
            <person name="Sakurai T."/>
            <person name="Umezawa T."/>
            <person name="Bhattacharyya M."/>
            <person name="Sandhu D."/>
            <person name="Valliyodan B."/>
            <person name="Lindquist E."/>
            <person name="Peto M."/>
            <person name="Grant D."/>
            <person name="Shu S."/>
            <person name="Goodstein D."/>
            <person name="Barry K."/>
            <person name="Futrell-Griggs M."/>
            <person name="Abernathy B."/>
            <person name="Du J."/>
            <person name="Tian Z."/>
            <person name="Zhu L."/>
            <person name="Gill N."/>
            <person name="Joshi T."/>
            <person name="Libault M."/>
            <person name="Sethuraman A."/>
            <person name="Zhang X."/>
            <person name="Shinozaki K."/>
            <person name="Nguyen H."/>
            <person name="Wing R."/>
            <person name="Cregan P."/>
            <person name="Specht J."/>
            <person name="Grimwood J."/>
            <person name="Rokhsar D."/>
            <person name="Stacey G."/>
            <person name="Shoemaker R."/>
            <person name="Jackson S."/>
        </authorList>
    </citation>
    <scope>NUCLEOTIDE SEQUENCE</scope>
    <source>
        <tissue evidence="2">Callus</tissue>
    </source>
</reference>
<evidence type="ECO:0000313" key="3">
    <source>
        <dbReference type="EnsemblPlants" id="KRH52779"/>
    </source>
</evidence>
<dbReference type="PaxDb" id="3847-GLYMA06G09195.1"/>
<feature type="transmembrane region" description="Helical" evidence="1">
    <location>
        <begin position="28"/>
        <end position="50"/>
    </location>
</feature>
<dbReference type="Gramene" id="KRH52779">
    <property type="protein sequence ID" value="KRH52779"/>
    <property type="gene ID" value="GLYMA_06G087600"/>
</dbReference>
<evidence type="ECO:0000313" key="4">
    <source>
        <dbReference type="Proteomes" id="UP000008827"/>
    </source>
</evidence>
<protein>
    <submittedName>
        <fullName evidence="2 3">Uncharacterized protein</fullName>
    </submittedName>
</protein>
<proteinExistence type="predicted"/>
<reference evidence="3" key="2">
    <citation type="submission" date="2018-02" db="UniProtKB">
        <authorList>
            <consortium name="EnsemblPlants"/>
        </authorList>
    </citation>
    <scope>IDENTIFICATION</scope>
    <source>
        <strain evidence="3">Williams 82</strain>
    </source>
</reference>
<gene>
    <name evidence="2" type="ORF">GLYMA_06G087600</name>
</gene>
<dbReference type="EnsemblPlants" id="KRH52779">
    <property type="protein sequence ID" value="KRH52779"/>
    <property type="gene ID" value="GLYMA_06G087600"/>
</dbReference>
<evidence type="ECO:0000256" key="1">
    <source>
        <dbReference type="SAM" id="Phobius"/>
    </source>
</evidence>
<dbReference type="EMBL" id="CM000839">
    <property type="protein sequence ID" value="KRH52779.1"/>
    <property type="molecule type" value="Genomic_DNA"/>
</dbReference>
<sequence>MHDCIGCYLTIFLLSIETQVVGMVHLTSVAVATCLVWLVLAIIMLLEQPIRHGNQKLFKEMVFLELFAQVILLFSHIWNFLGKCRGDGFILCSINLSKLPYFESQITIIIGDLLSFFFSKMQYYF</sequence>
<reference evidence="2 3" key="1">
    <citation type="journal article" date="2010" name="Nature">
        <title>Genome sequence of the palaeopolyploid soybean.</title>
        <authorList>
            <person name="Schmutz J."/>
            <person name="Cannon S.B."/>
            <person name="Schlueter J."/>
            <person name="Ma J."/>
            <person name="Mitros T."/>
            <person name="Nelson W."/>
            <person name="Hyten D.L."/>
            <person name="Song Q."/>
            <person name="Thelen J.J."/>
            <person name="Cheng J."/>
            <person name="Xu D."/>
            <person name="Hellsten U."/>
            <person name="May G.D."/>
            <person name="Yu Y."/>
            <person name="Sakurai T."/>
            <person name="Umezawa T."/>
            <person name="Bhattacharyya M.K."/>
            <person name="Sandhu D."/>
            <person name="Valliyodan B."/>
            <person name="Lindquist E."/>
            <person name="Peto M."/>
            <person name="Grant D."/>
            <person name="Shu S."/>
            <person name="Goodstein D."/>
            <person name="Barry K."/>
            <person name="Futrell-Griggs M."/>
            <person name="Abernathy B."/>
            <person name="Du J."/>
            <person name="Tian Z."/>
            <person name="Zhu L."/>
            <person name="Gill N."/>
            <person name="Joshi T."/>
            <person name="Libault M."/>
            <person name="Sethuraman A."/>
            <person name="Zhang X.-C."/>
            <person name="Shinozaki K."/>
            <person name="Nguyen H.T."/>
            <person name="Wing R.A."/>
            <person name="Cregan P."/>
            <person name="Specht J."/>
            <person name="Grimwood J."/>
            <person name="Rokhsar D."/>
            <person name="Stacey G."/>
            <person name="Shoemaker R.C."/>
            <person name="Jackson S.A."/>
        </authorList>
    </citation>
    <scope>NUCLEOTIDE SEQUENCE [LARGE SCALE GENOMIC DNA]</scope>
    <source>
        <strain evidence="3">cv. Williams 82</strain>
        <tissue evidence="2">Callus</tissue>
    </source>
</reference>
<organism evidence="3">
    <name type="scientific">Glycine max</name>
    <name type="common">Soybean</name>
    <name type="synonym">Glycine hispida</name>
    <dbReference type="NCBI Taxonomy" id="3847"/>
    <lineage>
        <taxon>Eukaryota</taxon>
        <taxon>Viridiplantae</taxon>
        <taxon>Streptophyta</taxon>
        <taxon>Embryophyta</taxon>
        <taxon>Tracheophyta</taxon>
        <taxon>Spermatophyta</taxon>
        <taxon>Magnoliopsida</taxon>
        <taxon>eudicotyledons</taxon>
        <taxon>Gunneridae</taxon>
        <taxon>Pentapetalae</taxon>
        <taxon>rosids</taxon>
        <taxon>fabids</taxon>
        <taxon>Fabales</taxon>
        <taxon>Fabaceae</taxon>
        <taxon>Papilionoideae</taxon>
        <taxon>50 kb inversion clade</taxon>
        <taxon>NPAAA clade</taxon>
        <taxon>indigoferoid/millettioid clade</taxon>
        <taxon>Phaseoleae</taxon>
        <taxon>Glycine</taxon>
        <taxon>Glycine subgen. Soja</taxon>
    </lineage>
</organism>
<dbReference type="InParanoid" id="K7KTZ4"/>
<feature type="transmembrane region" description="Helical" evidence="1">
    <location>
        <begin position="62"/>
        <end position="81"/>
    </location>
</feature>
<accession>K7KTZ4</accession>
<keyword evidence="1" id="KW-0812">Transmembrane</keyword>
<keyword evidence="1" id="KW-1133">Transmembrane helix</keyword>
<keyword evidence="4" id="KW-1185">Reference proteome</keyword>